<reference evidence="1" key="1">
    <citation type="submission" date="2022-03" db="EMBL/GenBank/DDBJ databases">
        <authorList>
            <person name="Sayadi A."/>
        </authorList>
    </citation>
    <scope>NUCLEOTIDE SEQUENCE</scope>
</reference>
<dbReference type="OrthoDB" id="7480422at2759"/>
<protein>
    <submittedName>
        <fullName evidence="1">Uncharacterized protein</fullName>
    </submittedName>
</protein>
<sequence length="148" mass="16569">MTLDVSEEFKDAAVDLLSGVVDSLGTLSHRRAVGDLALFYRYTNGLCSSELSSMMPPLDVPARQTRLTLASHPNRGELRTSELADTTALLYRGCLDCGTIYRRKLFPVLLTLGSSKFGLTKFIYINTQQQIHGQSKKYIAEFRTEKFI</sequence>
<dbReference type="EMBL" id="CAKOFQ010006982">
    <property type="protein sequence ID" value="CAH1985518.1"/>
    <property type="molecule type" value="Genomic_DNA"/>
</dbReference>
<comment type="caution">
    <text evidence="1">The sequence shown here is derived from an EMBL/GenBank/DDBJ whole genome shotgun (WGS) entry which is preliminary data.</text>
</comment>
<evidence type="ECO:0000313" key="1">
    <source>
        <dbReference type="EMBL" id="CAH1985518.1"/>
    </source>
</evidence>
<evidence type="ECO:0000313" key="2">
    <source>
        <dbReference type="Proteomes" id="UP001152888"/>
    </source>
</evidence>
<name>A0A9P0PH59_ACAOB</name>
<gene>
    <name evidence="1" type="ORF">ACAOBT_LOCUS16729</name>
</gene>
<accession>A0A9P0PH59</accession>
<dbReference type="AlphaFoldDB" id="A0A9P0PH59"/>
<proteinExistence type="predicted"/>
<dbReference type="Proteomes" id="UP001152888">
    <property type="component" value="Unassembled WGS sequence"/>
</dbReference>
<keyword evidence="2" id="KW-1185">Reference proteome</keyword>
<organism evidence="1 2">
    <name type="scientific">Acanthoscelides obtectus</name>
    <name type="common">Bean weevil</name>
    <name type="synonym">Bruchus obtectus</name>
    <dbReference type="NCBI Taxonomy" id="200917"/>
    <lineage>
        <taxon>Eukaryota</taxon>
        <taxon>Metazoa</taxon>
        <taxon>Ecdysozoa</taxon>
        <taxon>Arthropoda</taxon>
        <taxon>Hexapoda</taxon>
        <taxon>Insecta</taxon>
        <taxon>Pterygota</taxon>
        <taxon>Neoptera</taxon>
        <taxon>Endopterygota</taxon>
        <taxon>Coleoptera</taxon>
        <taxon>Polyphaga</taxon>
        <taxon>Cucujiformia</taxon>
        <taxon>Chrysomeloidea</taxon>
        <taxon>Chrysomelidae</taxon>
        <taxon>Bruchinae</taxon>
        <taxon>Bruchini</taxon>
        <taxon>Acanthoscelides</taxon>
    </lineage>
</organism>